<dbReference type="eggNOG" id="COG1868">
    <property type="taxonomic scope" value="Bacteria"/>
</dbReference>
<dbReference type="InterPro" id="IPR028976">
    <property type="entry name" value="CheC-like_sf"/>
</dbReference>
<evidence type="ECO:0000313" key="11">
    <source>
        <dbReference type="EMBL" id="SEJ56011.1"/>
    </source>
</evidence>
<evidence type="ECO:0000256" key="7">
    <source>
        <dbReference type="ARBA" id="ARBA00022779"/>
    </source>
</evidence>
<dbReference type="Pfam" id="PF02154">
    <property type="entry name" value="FliM"/>
    <property type="match status" value="1"/>
</dbReference>
<accession>A0A1H6ZRM4</accession>
<keyword evidence="12" id="KW-1185">Reference proteome</keyword>
<evidence type="ECO:0000313" key="12">
    <source>
        <dbReference type="Proteomes" id="UP000183315"/>
    </source>
</evidence>
<dbReference type="InterPro" id="IPR036429">
    <property type="entry name" value="SpoA-like_sf"/>
</dbReference>
<dbReference type="SUPFAM" id="SSF101801">
    <property type="entry name" value="Surface presentation of antigens (SPOA)"/>
    <property type="match status" value="1"/>
</dbReference>
<feature type="domain" description="Flagellar motor switch protein FliN-like C-terminal" evidence="10">
    <location>
        <begin position="237"/>
        <end position="303"/>
    </location>
</feature>
<evidence type="ECO:0000256" key="4">
    <source>
        <dbReference type="ARBA" id="ARBA00021898"/>
    </source>
</evidence>
<keyword evidence="9" id="KW-0975">Bacterial flagellum</keyword>
<evidence type="ECO:0000259" key="10">
    <source>
        <dbReference type="Pfam" id="PF01052"/>
    </source>
</evidence>
<keyword evidence="7" id="KW-0283">Flagellar rotation</keyword>
<dbReference type="PIRSF" id="PIRSF002888">
    <property type="entry name" value="FliM"/>
    <property type="match status" value="1"/>
</dbReference>
<dbReference type="InterPro" id="IPR001543">
    <property type="entry name" value="FliN-like_C"/>
</dbReference>
<evidence type="ECO:0000256" key="2">
    <source>
        <dbReference type="ARBA" id="ARBA00004202"/>
    </source>
</evidence>
<evidence type="ECO:0000256" key="8">
    <source>
        <dbReference type="ARBA" id="ARBA00023136"/>
    </source>
</evidence>
<keyword evidence="11" id="KW-0966">Cell projection</keyword>
<dbReference type="GO" id="GO:0003774">
    <property type="term" value="F:cytoskeletal motor activity"/>
    <property type="evidence" value="ECO:0007669"/>
    <property type="project" value="InterPro"/>
</dbReference>
<dbReference type="GO" id="GO:0071978">
    <property type="term" value="P:bacterial-type flagellum-dependent swarming motility"/>
    <property type="evidence" value="ECO:0007669"/>
    <property type="project" value="TreeGrafter"/>
</dbReference>
<dbReference type="PANTHER" id="PTHR30034:SF6">
    <property type="entry name" value="YOP PROTEINS TRANSLOCATION PROTEIN Q"/>
    <property type="match status" value="1"/>
</dbReference>
<proteinExistence type="inferred from homology"/>
<sequence>MARVTPQTSARRKRGSGVPALYDFRQPMTLTREHARALEVGLQGFARQWGTLLTSRLGTLTTVSLESIDIATYGDHIDSLPGSTTGIVMQLDPSRTPALLQIPTDVTMTLVDCMLGGPAMDLDLPFRELTEIEWKLMSDMLEYACNDLAYGLASVGSLTFSVRSVKYNPGFMQLLAASDQVLVARFELSVGPVTGPLTLMLVAEPVLAMLRTQDAQEGRTPEEQREHEEAVAQLSDRMGEVPLPVSVRFAGREMTAAAVSALEVGSVVPLGHRADSPLEVVVGDVVLAHAAIGANGTRAACLVVATEEEA</sequence>
<dbReference type="SUPFAM" id="SSF103039">
    <property type="entry name" value="CheC-like"/>
    <property type="match status" value="1"/>
</dbReference>
<gene>
    <name evidence="11" type="ORF">SAMN05421637_2191</name>
</gene>
<dbReference type="Pfam" id="PF01052">
    <property type="entry name" value="FliMN_C"/>
    <property type="match status" value="1"/>
</dbReference>
<name>A0A1H6ZRM4_9MICO</name>
<keyword evidence="11" id="KW-0282">Flagellum</keyword>
<dbReference type="GO" id="GO:0050918">
    <property type="term" value="P:positive chemotaxis"/>
    <property type="evidence" value="ECO:0007669"/>
    <property type="project" value="TreeGrafter"/>
</dbReference>
<dbReference type="Gene3D" id="3.40.1550.10">
    <property type="entry name" value="CheC-like"/>
    <property type="match status" value="1"/>
</dbReference>
<protein>
    <recommendedName>
        <fullName evidence="4">Flagellar motor switch protein FliM</fullName>
    </recommendedName>
</protein>
<comment type="subcellular location">
    <subcellularLocation>
        <location evidence="1">Bacterial flagellum basal body</location>
    </subcellularLocation>
    <subcellularLocation>
        <location evidence="2">Cell membrane</location>
        <topology evidence="2">Peripheral membrane protein</topology>
    </subcellularLocation>
</comment>
<evidence type="ECO:0000256" key="3">
    <source>
        <dbReference type="ARBA" id="ARBA00011049"/>
    </source>
</evidence>
<dbReference type="Proteomes" id="UP000183315">
    <property type="component" value="Unassembled WGS sequence"/>
</dbReference>
<dbReference type="GO" id="GO:0005886">
    <property type="term" value="C:plasma membrane"/>
    <property type="evidence" value="ECO:0007669"/>
    <property type="project" value="UniProtKB-SubCell"/>
</dbReference>
<dbReference type="EMBL" id="FNZI01000005">
    <property type="protein sequence ID" value="SEJ56011.1"/>
    <property type="molecule type" value="Genomic_DNA"/>
</dbReference>
<keyword evidence="11" id="KW-0969">Cilium</keyword>
<dbReference type="AlphaFoldDB" id="A0A1H6ZRM4"/>
<dbReference type="PANTHER" id="PTHR30034">
    <property type="entry name" value="FLAGELLAR MOTOR SWITCH PROTEIN FLIM"/>
    <property type="match status" value="1"/>
</dbReference>
<evidence type="ECO:0000256" key="5">
    <source>
        <dbReference type="ARBA" id="ARBA00022475"/>
    </source>
</evidence>
<comment type="similarity">
    <text evidence="3">Belongs to the FliM family.</text>
</comment>
<dbReference type="Gene3D" id="2.30.330.10">
    <property type="entry name" value="SpoA-like"/>
    <property type="match status" value="1"/>
</dbReference>
<reference evidence="12" key="1">
    <citation type="submission" date="2016-10" db="EMBL/GenBank/DDBJ databases">
        <authorList>
            <person name="Varghese N."/>
        </authorList>
    </citation>
    <scope>NUCLEOTIDE SEQUENCE [LARGE SCALE GENOMIC DNA]</scope>
    <source>
        <strain evidence="12">DSM 24868</strain>
    </source>
</reference>
<keyword evidence="8" id="KW-0472">Membrane</keyword>
<keyword evidence="5" id="KW-1003">Cell membrane</keyword>
<dbReference type="STRING" id="1043493.SAMN05421637_2191"/>
<evidence type="ECO:0000256" key="6">
    <source>
        <dbReference type="ARBA" id="ARBA00022500"/>
    </source>
</evidence>
<keyword evidence="6" id="KW-0145">Chemotaxis</keyword>
<evidence type="ECO:0000256" key="1">
    <source>
        <dbReference type="ARBA" id="ARBA00004117"/>
    </source>
</evidence>
<dbReference type="CDD" id="cd17908">
    <property type="entry name" value="FliM"/>
    <property type="match status" value="1"/>
</dbReference>
<organism evidence="11 12">
    <name type="scientific">Demequina mangrovi</name>
    <dbReference type="NCBI Taxonomy" id="1043493"/>
    <lineage>
        <taxon>Bacteria</taxon>
        <taxon>Bacillati</taxon>
        <taxon>Actinomycetota</taxon>
        <taxon>Actinomycetes</taxon>
        <taxon>Micrococcales</taxon>
        <taxon>Demequinaceae</taxon>
        <taxon>Demequina</taxon>
    </lineage>
</organism>
<evidence type="ECO:0000256" key="9">
    <source>
        <dbReference type="ARBA" id="ARBA00023143"/>
    </source>
</evidence>
<dbReference type="InterPro" id="IPR001689">
    <property type="entry name" value="Flag_FliM"/>
</dbReference>
<dbReference type="GO" id="GO:0009425">
    <property type="term" value="C:bacterial-type flagellum basal body"/>
    <property type="evidence" value="ECO:0007669"/>
    <property type="project" value="UniProtKB-SubCell"/>
</dbReference>